<organism evidence="2 3">
    <name type="scientific">Koribacter versatilis (strain Ellin345)</name>
    <dbReference type="NCBI Taxonomy" id="204669"/>
    <lineage>
        <taxon>Bacteria</taxon>
        <taxon>Pseudomonadati</taxon>
        <taxon>Acidobacteriota</taxon>
        <taxon>Terriglobia</taxon>
        <taxon>Terriglobales</taxon>
        <taxon>Candidatus Korobacteraceae</taxon>
        <taxon>Candidatus Korobacter</taxon>
    </lineage>
</organism>
<reference evidence="2 3" key="1">
    <citation type="journal article" date="2009" name="Appl. Environ. Microbiol.">
        <title>Three genomes from the phylum Acidobacteria provide insight into the lifestyles of these microorganisms in soils.</title>
        <authorList>
            <person name="Ward N.L."/>
            <person name="Challacombe J.F."/>
            <person name="Janssen P.H."/>
            <person name="Henrissat B."/>
            <person name="Coutinho P.M."/>
            <person name="Wu M."/>
            <person name="Xie G."/>
            <person name="Haft D.H."/>
            <person name="Sait M."/>
            <person name="Badger J."/>
            <person name="Barabote R.D."/>
            <person name="Bradley B."/>
            <person name="Brettin T.S."/>
            <person name="Brinkac L.M."/>
            <person name="Bruce D."/>
            <person name="Creasy T."/>
            <person name="Daugherty S.C."/>
            <person name="Davidsen T.M."/>
            <person name="DeBoy R.T."/>
            <person name="Detter J.C."/>
            <person name="Dodson R.J."/>
            <person name="Durkin A.S."/>
            <person name="Ganapathy A."/>
            <person name="Gwinn-Giglio M."/>
            <person name="Han C.S."/>
            <person name="Khouri H."/>
            <person name="Kiss H."/>
            <person name="Kothari S.P."/>
            <person name="Madupu R."/>
            <person name="Nelson K.E."/>
            <person name="Nelson W.C."/>
            <person name="Paulsen I."/>
            <person name="Penn K."/>
            <person name="Ren Q."/>
            <person name="Rosovitz M.J."/>
            <person name="Selengut J.D."/>
            <person name="Shrivastava S."/>
            <person name="Sullivan S.A."/>
            <person name="Tapia R."/>
            <person name="Thompson L.S."/>
            <person name="Watkins K.L."/>
            <person name="Yang Q."/>
            <person name="Yu C."/>
            <person name="Zafar N."/>
            <person name="Zhou L."/>
            <person name="Kuske C.R."/>
        </authorList>
    </citation>
    <scope>NUCLEOTIDE SEQUENCE [LARGE SCALE GENOMIC DNA]</scope>
    <source>
        <strain evidence="2 3">Ellin345</strain>
    </source>
</reference>
<dbReference type="InterPro" id="IPR016097">
    <property type="entry name" value="DUF695"/>
</dbReference>
<dbReference type="EnsemblBacteria" id="ABF41789">
    <property type="protein sequence ID" value="ABF41789"/>
    <property type="gene ID" value="Acid345_2788"/>
</dbReference>
<dbReference type="Pfam" id="PF05117">
    <property type="entry name" value="DUF695"/>
    <property type="match status" value="1"/>
</dbReference>
<dbReference type="STRING" id="204669.Acid345_2788"/>
<feature type="domain" description="DUF695" evidence="1">
    <location>
        <begin position="14"/>
        <end position="128"/>
    </location>
</feature>
<keyword evidence="3" id="KW-1185">Reference proteome</keyword>
<dbReference type="KEGG" id="aba:Acid345_2788"/>
<accession>Q1IMW1</accession>
<evidence type="ECO:0000259" key="1">
    <source>
        <dbReference type="Pfam" id="PF05117"/>
    </source>
</evidence>
<dbReference type="EMBL" id="CP000360">
    <property type="protein sequence ID" value="ABF41789.1"/>
    <property type="molecule type" value="Genomic_DNA"/>
</dbReference>
<evidence type="ECO:0000313" key="2">
    <source>
        <dbReference type="EMBL" id="ABF41789.1"/>
    </source>
</evidence>
<protein>
    <recommendedName>
        <fullName evidence="1">DUF695 domain-containing protein</fullName>
    </recommendedName>
</protein>
<name>Q1IMW1_KORVE</name>
<dbReference type="AlphaFoldDB" id="Q1IMW1"/>
<proteinExistence type="predicted"/>
<dbReference type="Proteomes" id="UP000002432">
    <property type="component" value="Chromosome"/>
</dbReference>
<sequence length="135" mass="15761">MLQYVPDHSEEVWLFRKNLRPRFSPADQEFRRVAYITFHYRISGPKKLPTAAEMEMFSDLEEEIINGEGHSFTLVAVATKTGVRDYMFYVSDPKSIQQCASNLMDRFAEYGVQLEVEDDPDWKHYLDFPGGQDVQ</sequence>
<dbReference type="HOGENOM" id="CLU_1883010_0_0_0"/>
<gene>
    <name evidence="2" type="ordered locus">Acid345_2788</name>
</gene>
<evidence type="ECO:0000313" key="3">
    <source>
        <dbReference type="Proteomes" id="UP000002432"/>
    </source>
</evidence>
<dbReference type="RefSeq" id="WP_011523590.1">
    <property type="nucleotide sequence ID" value="NC_008009.1"/>
</dbReference>